<dbReference type="InterPro" id="IPR011066">
    <property type="entry name" value="MscS_channel_C_sf"/>
</dbReference>
<dbReference type="Gene3D" id="2.30.30.60">
    <property type="match status" value="1"/>
</dbReference>
<evidence type="ECO:0000256" key="6">
    <source>
        <dbReference type="ARBA" id="ARBA00023136"/>
    </source>
</evidence>
<dbReference type="PROSITE" id="PS01246">
    <property type="entry name" value="UPF0003"/>
    <property type="match status" value="1"/>
</dbReference>
<dbReference type="InterPro" id="IPR049278">
    <property type="entry name" value="MS_channel_C"/>
</dbReference>
<dbReference type="InterPro" id="IPR010920">
    <property type="entry name" value="LSM_dom_sf"/>
</dbReference>
<dbReference type="InterPro" id="IPR006686">
    <property type="entry name" value="MscS_channel_CS"/>
</dbReference>
<dbReference type="Pfam" id="PF21088">
    <property type="entry name" value="MS_channel_1st"/>
    <property type="match status" value="1"/>
</dbReference>
<feature type="domain" description="Mechanosensitive ion channel MscS" evidence="8">
    <location>
        <begin position="183"/>
        <end position="252"/>
    </location>
</feature>
<keyword evidence="3" id="KW-1003">Cell membrane</keyword>
<keyword evidence="12" id="KW-1185">Reference proteome</keyword>
<gene>
    <name evidence="11" type="ORF">ABUE30_09740</name>
</gene>
<dbReference type="SUPFAM" id="SSF50182">
    <property type="entry name" value="Sm-like ribonucleoproteins"/>
    <property type="match status" value="1"/>
</dbReference>
<dbReference type="EMBL" id="JBEQCT010000003">
    <property type="protein sequence ID" value="MFM2485339.1"/>
    <property type="molecule type" value="Genomic_DNA"/>
</dbReference>
<keyword evidence="5 7" id="KW-1133">Transmembrane helix</keyword>
<feature type="domain" description="Mechanosensitive ion channel transmembrane helices 2/3" evidence="10">
    <location>
        <begin position="141"/>
        <end position="181"/>
    </location>
</feature>
<dbReference type="Gene3D" id="3.30.70.100">
    <property type="match status" value="1"/>
</dbReference>
<dbReference type="InterPro" id="IPR049142">
    <property type="entry name" value="MS_channel_1st"/>
</dbReference>
<dbReference type="Proteomes" id="UP001629953">
    <property type="component" value="Unassembled WGS sequence"/>
</dbReference>
<name>A0ABW9G7H6_9GAMM</name>
<dbReference type="SUPFAM" id="SSF82689">
    <property type="entry name" value="Mechanosensitive channel protein MscS (YggB), C-terminal domain"/>
    <property type="match status" value="1"/>
</dbReference>
<protein>
    <submittedName>
        <fullName evidence="11">Mechanosensitive ion channel family protein</fullName>
    </submittedName>
</protein>
<evidence type="ECO:0000259" key="9">
    <source>
        <dbReference type="Pfam" id="PF21082"/>
    </source>
</evidence>
<feature type="transmembrane region" description="Helical" evidence="7">
    <location>
        <begin position="20"/>
        <end position="41"/>
    </location>
</feature>
<keyword evidence="6 7" id="KW-0472">Membrane</keyword>
<dbReference type="InterPro" id="IPR011014">
    <property type="entry name" value="MscS_channel_TM-2"/>
</dbReference>
<evidence type="ECO:0000256" key="1">
    <source>
        <dbReference type="ARBA" id="ARBA00004651"/>
    </source>
</evidence>
<evidence type="ECO:0000259" key="8">
    <source>
        <dbReference type="Pfam" id="PF00924"/>
    </source>
</evidence>
<reference evidence="11 12" key="1">
    <citation type="journal article" date="2013" name="Int. J. Syst. Evol. Microbiol.">
        <title>Celerinatantimonas yamalensis sp. nov., a cold-adapted diazotrophic bacterium from a cold permafrost brine.</title>
        <authorList>
            <person name="Shcherbakova V."/>
            <person name="Chuvilskaya N."/>
            <person name="Rivkina E."/>
            <person name="Demidov N."/>
            <person name="Uchaeva V."/>
            <person name="Suetin S."/>
            <person name="Suzina N."/>
            <person name="Gilichinsky D."/>
        </authorList>
    </citation>
    <scope>NUCLEOTIDE SEQUENCE [LARGE SCALE GENOMIC DNA]</scope>
    <source>
        <strain evidence="11 12">C7</strain>
    </source>
</reference>
<comment type="subcellular location">
    <subcellularLocation>
        <location evidence="1">Cell membrane</location>
        <topology evidence="1">Multi-pass membrane protein</topology>
    </subcellularLocation>
</comment>
<evidence type="ECO:0000256" key="5">
    <source>
        <dbReference type="ARBA" id="ARBA00022989"/>
    </source>
</evidence>
<dbReference type="Pfam" id="PF00924">
    <property type="entry name" value="MS_channel_2nd"/>
    <property type="match status" value="1"/>
</dbReference>
<dbReference type="Pfam" id="PF21082">
    <property type="entry name" value="MS_channel_3rd"/>
    <property type="match status" value="1"/>
</dbReference>
<evidence type="ECO:0000256" key="2">
    <source>
        <dbReference type="ARBA" id="ARBA00008017"/>
    </source>
</evidence>
<dbReference type="PANTHER" id="PTHR43634">
    <property type="entry name" value="OW CONDUCTANCE MECHANOSENSITIVE CHANNEL"/>
    <property type="match status" value="1"/>
</dbReference>
<dbReference type="InterPro" id="IPR023408">
    <property type="entry name" value="MscS_beta-dom_sf"/>
</dbReference>
<feature type="domain" description="Mechanosensitive ion channel MscS C-terminal" evidence="9">
    <location>
        <begin position="261"/>
        <end position="343"/>
    </location>
</feature>
<keyword evidence="4 7" id="KW-0812">Transmembrane</keyword>
<dbReference type="SUPFAM" id="SSF82861">
    <property type="entry name" value="Mechanosensitive channel protein MscS (YggB), transmembrane region"/>
    <property type="match status" value="1"/>
</dbReference>
<feature type="transmembrane region" description="Helical" evidence="7">
    <location>
        <begin position="147"/>
        <end position="169"/>
    </location>
</feature>
<dbReference type="RefSeq" id="WP_408623554.1">
    <property type="nucleotide sequence ID" value="NZ_JBEQCT010000003.1"/>
</dbReference>
<comment type="similarity">
    <text evidence="2">Belongs to the MscS (TC 1.A.23) family.</text>
</comment>
<evidence type="ECO:0000256" key="7">
    <source>
        <dbReference type="SAM" id="Phobius"/>
    </source>
</evidence>
<evidence type="ECO:0000256" key="4">
    <source>
        <dbReference type="ARBA" id="ARBA00022692"/>
    </source>
</evidence>
<accession>A0ABW9G7H6</accession>
<proteinExistence type="inferred from homology"/>
<evidence type="ECO:0000256" key="3">
    <source>
        <dbReference type="ARBA" id="ARBA00022475"/>
    </source>
</evidence>
<sequence length="364" mass="40712">MTDIVSWGHAQFGRLTHLLGQGWAVEALCIIVATLFVTLCWRLLGKRIVKFAEHSQTHWDNILWDALNGPMNWFILLMGLSLVAESVAERIDSNLSAYLPVVRQVLLEVLFAIAAWRVANSGEDEFISRGRDATTVQAMAKLIKASVIVIVLLTVFQSLGLSLSGLLAFGGLGGLVIGMGARDLIANFFGAVVVYLDKPFRVGDWVRSPDRQIEGTVERIGFRVTKIRTFDQRPLYVPNAVFTQISVENPSRMLNRRIYETIGIRYQDSAQMQQIVDSVKEMLQAHEAIDTNKTLMVNFTAFGTSSLDFFIYAFTKTINWAEYHQIKQDVLLQILAIIHQAGADCAFPTQTLHIESLPERAEPA</sequence>
<comment type="caution">
    <text evidence="11">The sequence shown here is derived from an EMBL/GenBank/DDBJ whole genome shotgun (WGS) entry which is preliminary data.</text>
</comment>
<dbReference type="Gene3D" id="1.10.287.1260">
    <property type="match status" value="1"/>
</dbReference>
<organism evidence="11 12">
    <name type="scientific">Celerinatantimonas yamalensis</name>
    <dbReference type="NCBI Taxonomy" id="559956"/>
    <lineage>
        <taxon>Bacteria</taxon>
        <taxon>Pseudomonadati</taxon>
        <taxon>Pseudomonadota</taxon>
        <taxon>Gammaproteobacteria</taxon>
        <taxon>Celerinatantimonadaceae</taxon>
        <taxon>Celerinatantimonas</taxon>
    </lineage>
</organism>
<evidence type="ECO:0000259" key="10">
    <source>
        <dbReference type="Pfam" id="PF21088"/>
    </source>
</evidence>
<evidence type="ECO:0000313" key="12">
    <source>
        <dbReference type="Proteomes" id="UP001629953"/>
    </source>
</evidence>
<dbReference type="InterPro" id="IPR006685">
    <property type="entry name" value="MscS_channel_2nd"/>
</dbReference>
<dbReference type="PANTHER" id="PTHR43634:SF2">
    <property type="entry name" value="LOW CONDUCTANCE MECHANOSENSITIVE CHANNEL YNAI"/>
    <property type="match status" value="1"/>
</dbReference>
<evidence type="ECO:0000313" key="11">
    <source>
        <dbReference type="EMBL" id="MFM2485339.1"/>
    </source>
</evidence>
<dbReference type="InterPro" id="IPR045042">
    <property type="entry name" value="YnaI-like"/>
</dbReference>